<name>A0AC35TMS6_9BILA</name>
<organism evidence="1 2">
    <name type="scientific">Rhabditophanes sp. KR3021</name>
    <dbReference type="NCBI Taxonomy" id="114890"/>
    <lineage>
        <taxon>Eukaryota</taxon>
        <taxon>Metazoa</taxon>
        <taxon>Ecdysozoa</taxon>
        <taxon>Nematoda</taxon>
        <taxon>Chromadorea</taxon>
        <taxon>Rhabditida</taxon>
        <taxon>Tylenchina</taxon>
        <taxon>Panagrolaimomorpha</taxon>
        <taxon>Strongyloidoidea</taxon>
        <taxon>Alloionematidae</taxon>
        <taxon>Rhabditophanes</taxon>
    </lineage>
</organism>
<proteinExistence type="predicted"/>
<dbReference type="WBParaSite" id="RSKR_0000213000.1">
    <property type="protein sequence ID" value="RSKR_0000213000.1"/>
    <property type="gene ID" value="RSKR_0000213000"/>
</dbReference>
<accession>A0AC35TMS6</accession>
<protein>
    <submittedName>
        <fullName evidence="2">Triadin-like</fullName>
    </submittedName>
</protein>
<evidence type="ECO:0000313" key="2">
    <source>
        <dbReference type="WBParaSite" id="RSKR_0000213000.1"/>
    </source>
</evidence>
<sequence length="164" mass="18647">MKKDQHFEWQKTMSNTARNVVYLRTRKIPLVPTIVLTPKKVTDEDVRSPKDGSKKKNAKEQEKKGSLHEDSKQRKEGRKQGKVSDQLGNNVPKKTVDGKKPEAPREVGSGKARETAEKEHSVAFTPIPIKVNYCSRDKPFEYTEKPYLSSMTDFKNDKSANSSL</sequence>
<dbReference type="Proteomes" id="UP000095286">
    <property type="component" value="Unplaced"/>
</dbReference>
<evidence type="ECO:0000313" key="1">
    <source>
        <dbReference type="Proteomes" id="UP000095286"/>
    </source>
</evidence>
<reference evidence="2" key="1">
    <citation type="submission" date="2016-11" db="UniProtKB">
        <authorList>
            <consortium name="WormBaseParasite"/>
        </authorList>
    </citation>
    <scope>IDENTIFICATION</scope>
    <source>
        <strain evidence="2">KR3021</strain>
    </source>
</reference>